<dbReference type="PANTHER" id="PTHR45180">
    <property type="entry name" value="OS01G0307686 PROTEIN"/>
    <property type="match status" value="1"/>
</dbReference>
<evidence type="ECO:0000313" key="1">
    <source>
        <dbReference type="EMBL" id="GMN60945.1"/>
    </source>
</evidence>
<reference evidence="1" key="1">
    <citation type="submission" date="2023-07" db="EMBL/GenBank/DDBJ databases">
        <title>draft genome sequence of fig (Ficus carica).</title>
        <authorList>
            <person name="Takahashi T."/>
            <person name="Nishimura K."/>
        </authorList>
    </citation>
    <scope>NUCLEOTIDE SEQUENCE</scope>
</reference>
<dbReference type="Proteomes" id="UP001187192">
    <property type="component" value="Unassembled WGS sequence"/>
</dbReference>
<organism evidence="1 2">
    <name type="scientific">Ficus carica</name>
    <name type="common">Common fig</name>
    <dbReference type="NCBI Taxonomy" id="3494"/>
    <lineage>
        <taxon>Eukaryota</taxon>
        <taxon>Viridiplantae</taxon>
        <taxon>Streptophyta</taxon>
        <taxon>Embryophyta</taxon>
        <taxon>Tracheophyta</taxon>
        <taxon>Spermatophyta</taxon>
        <taxon>Magnoliopsida</taxon>
        <taxon>eudicotyledons</taxon>
        <taxon>Gunneridae</taxon>
        <taxon>Pentapetalae</taxon>
        <taxon>rosids</taxon>
        <taxon>fabids</taxon>
        <taxon>Rosales</taxon>
        <taxon>Moraceae</taxon>
        <taxon>Ficeae</taxon>
        <taxon>Ficus</taxon>
    </lineage>
</organism>
<accession>A0AA88DSP1</accession>
<dbReference type="SUPFAM" id="SSF53335">
    <property type="entry name" value="S-adenosyl-L-methionine-dependent methyltransferases"/>
    <property type="match status" value="1"/>
</dbReference>
<gene>
    <name evidence="1" type="ORF">TIFTF001_030034</name>
</gene>
<keyword evidence="2" id="KW-1185">Reference proteome</keyword>
<evidence type="ECO:0008006" key="3">
    <source>
        <dbReference type="Google" id="ProtNLM"/>
    </source>
</evidence>
<evidence type="ECO:0000313" key="2">
    <source>
        <dbReference type="Proteomes" id="UP001187192"/>
    </source>
</evidence>
<dbReference type="AlphaFoldDB" id="A0AA88DSP1"/>
<dbReference type="EMBL" id="BTGU01000104">
    <property type="protein sequence ID" value="GMN60945.1"/>
    <property type="molecule type" value="Genomic_DNA"/>
</dbReference>
<dbReference type="Gene3D" id="3.40.50.150">
    <property type="entry name" value="Vaccinia Virus protein VP39"/>
    <property type="match status" value="1"/>
</dbReference>
<dbReference type="InterPro" id="IPR029063">
    <property type="entry name" value="SAM-dependent_MTases_sf"/>
</dbReference>
<sequence>MAELNNKQAKTHAEIRLSYPRELFQFIASHTPSHLFAWDVGTDSAKIYKNIVAIDTSTKPLEFAPYLPNVQYKHTSPTMSISEVEQKIAPKASLDLVTAAQALHWLDLPSFYQQVNWVLKNPHGVIATWCYTEPKVNSAIDAVFQPFYAIDSWPFWDLKVLEFVYEKVMDLDQFFAYIRSWSVYQMAKDKGFELLRKNAIERFECAWSEDGNDQKVVKFPVHMKIGRVGNI</sequence>
<protein>
    <recommendedName>
        <fullName evidence="3">Methyltransferase type 11 domain-containing protein</fullName>
    </recommendedName>
</protein>
<dbReference type="PANTHER" id="PTHR45180:SF1">
    <property type="entry name" value="OS01G0307686 PROTEIN"/>
    <property type="match status" value="1"/>
</dbReference>
<proteinExistence type="predicted"/>
<comment type="caution">
    <text evidence="1">The sequence shown here is derived from an EMBL/GenBank/DDBJ whole genome shotgun (WGS) entry which is preliminary data.</text>
</comment>
<name>A0AA88DSP1_FICCA</name>